<dbReference type="SUPFAM" id="SSF53098">
    <property type="entry name" value="Ribonuclease H-like"/>
    <property type="match status" value="1"/>
</dbReference>
<dbReference type="InterPro" id="IPR002782">
    <property type="entry name" value="Mut7-C_RNAse_dom"/>
</dbReference>
<comment type="caution">
    <text evidence="2">The sequence shown here is derived from an EMBL/GenBank/DDBJ whole genome shotgun (WGS) entry which is preliminary data.</text>
</comment>
<dbReference type="Proteomes" id="UP001152747">
    <property type="component" value="Unassembled WGS sequence"/>
</dbReference>
<dbReference type="Pfam" id="PF01927">
    <property type="entry name" value="Mut7-C"/>
    <property type="match status" value="1"/>
</dbReference>
<dbReference type="PANTHER" id="PTHR47765:SF2">
    <property type="entry name" value="EXONUCLEASE MUT-7 HOMOLOG"/>
    <property type="match status" value="1"/>
</dbReference>
<dbReference type="InterPro" id="IPR012337">
    <property type="entry name" value="RNaseH-like_sf"/>
</dbReference>
<dbReference type="InterPro" id="IPR002562">
    <property type="entry name" value="3'-5'_exonuclease_dom"/>
</dbReference>
<evidence type="ECO:0000313" key="3">
    <source>
        <dbReference type="Proteomes" id="UP001152747"/>
    </source>
</evidence>
<dbReference type="EMBL" id="CANHGI010000003">
    <property type="protein sequence ID" value="CAI5445726.1"/>
    <property type="molecule type" value="Genomic_DNA"/>
</dbReference>
<dbReference type="OrthoDB" id="18193at2759"/>
<feature type="domain" description="3'-5' exonuclease" evidence="1">
    <location>
        <begin position="417"/>
        <end position="619"/>
    </location>
</feature>
<dbReference type="InterPro" id="IPR052408">
    <property type="entry name" value="Exonuclease_MUT-7-like"/>
</dbReference>
<dbReference type="InterPro" id="IPR036397">
    <property type="entry name" value="RNaseH_sf"/>
</dbReference>
<dbReference type="SMART" id="SM00474">
    <property type="entry name" value="35EXOc"/>
    <property type="match status" value="1"/>
</dbReference>
<evidence type="ECO:0000259" key="1">
    <source>
        <dbReference type="SMART" id="SM00474"/>
    </source>
</evidence>
<name>A0A9P1III6_9PELO</name>
<dbReference type="AlphaFoldDB" id="A0A9P1III6"/>
<gene>
    <name evidence="2" type="ORF">CAMP_LOCUS8363</name>
</gene>
<organism evidence="2 3">
    <name type="scientific">Caenorhabditis angaria</name>
    <dbReference type="NCBI Taxonomy" id="860376"/>
    <lineage>
        <taxon>Eukaryota</taxon>
        <taxon>Metazoa</taxon>
        <taxon>Ecdysozoa</taxon>
        <taxon>Nematoda</taxon>
        <taxon>Chromadorea</taxon>
        <taxon>Rhabditida</taxon>
        <taxon>Rhabditina</taxon>
        <taxon>Rhabditomorpha</taxon>
        <taxon>Rhabditoidea</taxon>
        <taxon>Rhabditidae</taxon>
        <taxon>Peloderinae</taxon>
        <taxon>Caenorhabditis</taxon>
    </lineage>
</organism>
<dbReference type="GO" id="GO:0006139">
    <property type="term" value="P:nucleobase-containing compound metabolic process"/>
    <property type="evidence" value="ECO:0007669"/>
    <property type="project" value="InterPro"/>
</dbReference>
<protein>
    <recommendedName>
        <fullName evidence="1">3'-5' exonuclease domain-containing protein</fullName>
    </recommendedName>
</protein>
<dbReference type="Gene3D" id="3.30.420.10">
    <property type="entry name" value="Ribonuclease H-like superfamily/Ribonuclease H"/>
    <property type="match status" value="1"/>
</dbReference>
<dbReference type="GO" id="GO:0003676">
    <property type="term" value="F:nucleic acid binding"/>
    <property type="evidence" value="ECO:0007669"/>
    <property type="project" value="InterPro"/>
</dbReference>
<dbReference type="GO" id="GO:0008408">
    <property type="term" value="F:3'-5' exonuclease activity"/>
    <property type="evidence" value="ECO:0007669"/>
    <property type="project" value="InterPro"/>
</dbReference>
<proteinExistence type="predicted"/>
<accession>A0A9P1III6</accession>
<evidence type="ECO:0000313" key="2">
    <source>
        <dbReference type="EMBL" id="CAI5445726.1"/>
    </source>
</evidence>
<keyword evidence="3" id="KW-1185">Reference proteome</keyword>
<dbReference type="PANTHER" id="PTHR47765">
    <property type="entry name" value="3'-5' EXONUCLEASE DOMAIN-CONTAINING PROTEIN"/>
    <property type="match status" value="1"/>
</dbReference>
<sequence length="936" mass="108931">MSSDEGPLPELPKVKLTKAEKKAKYRTDFPEPIKSRREYISRLNDNDVDLRTSLYEKAFLEYFETDFRETDNIFDSVVKHFKAMPDRTKQNPSNAAGTYLRTFQKWLSDREDFDAIKEKYLTRDVRIAALISSTDVMHHFPMISDIFDLHNEDLSSILLESINEKIAKLEFKEAADIITKKGFKDKFTLEDIVIPLVLQDKTVIAYEYMRDQPRLQKQYLKWLDQFIGEPEESVEAKLAIWRKRSIMTVNPSKFVGKALEKYMNSIFNKVAKEYEFDLEQARDSPNFDSKRNDKALKHLVSTRFDKDAKHQSTDDVYFQHIGTTLTHCTTKIREGFLHYLWSSGEREKRIDALSWVKHLNIDLIIEFVPVDMLDFYRKNEDPSMIREAENLIVKRKSLYVADDRILSIDVKGRNIRISLVENDAAMEHLCTRLKFFAKPNEERLVGIDTEWKPSHLIGSTVFKIAIMQVYIDDTVYLIDCVKLETDSTMRNATWLKFAQRLLKDPNLIVIGFDLKNDIDALLSINALRDNFKLETSQNILDLKRFTENICEVDMEILGLLRKTFKLADLTEKFLNISLNKAEQCSNWQSRPLRKQQIEYAAMDAVVVVDLFNVIRDFAQKSGKIEHFEDFVKECNIMAPKKESSRKDHRKLDNLTWKEIYDVLKDRRDPRKPLKRPNEMLCIVDTMLLGFGKYLRRCGIDVIIPVDLRDFNKKLKAIKSLGPDKMRHILTVPSKSHDVLKNEYPHNVIAFPDLTLKSPIDQVSDFFDHFNIDLHPDDVCLRCADCNQDNLAKFPSPCVQFLHQYNIIHLQNVYRADMSEFPLEDWYQKMKRIKPEDYEGIEVKMSRPSKTSDWIVATTSEANLHITKNVIIHNDCVEAVDVRINKVPDDTFQRPNLVFYICGDCGKVNYDGKLINPGSTCSSTSNSNESVLSTGKK</sequence>
<reference evidence="2" key="1">
    <citation type="submission" date="2022-11" db="EMBL/GenBank/DDBJ databases">
        <authorList>
            <person name="Kikuchi T."/>
        </authorList>
    </citation>
    <scope>NUCLEOTIDE SEQUENCE</scope>
    <source>
        <strain evidence="2">PS1010</strain>
    </source>
</reference>
<dbReference type="Pfam" id="PF01612">
    <property type="entry name" value="DNA_pol_A_exo1"/>
    <property type="match status" value="1"/>
</dbReference>